<dbReference type="PANTHER" id="PTHR43084:SF7">
    <property type="entry name" value="BETA-LACTAMASE DOMAIN PROTEIN"/>
    <property type="match status" value="1"/>
</dbReference>
<feature type="domain" description="Rhodanese" evidence="4">
    <location>
        <begin position="32"/>
        <end position="128"/>
    </location>
</feature>
<reference evidence="6" key="1">
    <citation type="journal article" date="2019" name="Int. J. Syst. Evol. Microbiol.">
        <title>The Global Catalogue of Microorganisms (GCM) 10K type strain sequencing project: providing services to taxonomists for standard genome sequencing and annotation.</title>
        <authorList>
            <consortium name="The Broad Institute Genomics Platform"/>
            <consortium name="The Broad Institute Genome Sequencing Center for Infectious Disease"/>
            <person name="Wu L."/>
            <person name="Ma J."/>
        </authorList>
    </citation>
    <scope>NUCLEOTIDE SEQUENCE [LARGE SCALE GENOMIC DNA]</scope>
    <source>
        <strain evidence="6">CGMCC 4.1641</strain>
    </source>
</reference>
<dbReference type="SMART" id="SM00849">
    <property type="entry name" value="Lactamase_B"/>
    <property type="match status" value="1"/>
</dbReference>
<dbReference type="PROSITE" id="PS50206">
    <property type="entry name" value="RHODANESE_3"/>
    <property type="match status" value="1"/>
</dbReference>
<dbReference type="SMART" id="SM00450">
    <property type="entry name" value="RHOD"/>
    <property type="match status" value="1"/>
</dbReference>
<dbReference type="InterPro" id="IPR001279">
    <property type="entry name" value="Metallo-B-lactamas"/>
</dbReference>
<dbReference type="Gene3D" id="3.40.250.10">
    <property type="entry name" value="Rhodanese-like domain"/>
    <property type="match status" value="1"/>
</dbReference>
<dbReference type="Pfam" id="PF00753">
    <property type="entry name" value="Lactamase_B"/>
    <property type="match status" value="1"/>
</dbReference>
<evidence type="ECO:0000259" key="4">
    <source>
        <dbReference type="PROSITE" id="PS50206"/>
    </source>
</evidence>
<proteinExistence type="predicted"/>
<gene>
    <name evidence="5" type="ORF">ACFO1S_16600</name>
</gene>
<evidence type="ECO:0000256" key="1">
    <source>
        <dbReference type="ARBA" id="ARBA00034221"/>
    </source>
</evidence>
<keyword evidence="6" id="KW-1185">Reference proteome</keyword>
<protein>
    <submittedName>
        <fullName evidence="5">MBL fold metallo-hydrolase</fullName>
    </submittedName>
</protein>
<dbReference type="EMBL" id="JBHSED010000035">
    <property type="protein sequence ID" value="MFC4305054.1"/>
    <property type="molecule type" value="Genomic_DNA"/>
</dbReference>
<dbReference type="Proteomes" id="UP001595755">
    <property type="component" value="Unassembled WGS sequence"/>
</dbReference>
<sequence>MSQEKMQCAMDSRATTRALPTTASEIARKAIDRHPLTILDVRNEEAYTDWRIEAAEIRSVNLPYYEMLEGIDAALPYLPNNDPIVVVCAKEGSSRFVAEQLIEAGRTRVYFLAGGMKAWSEHLEPVKIGDLTGGGELYQFVRIGKGCLSYMILSGGEAAVIDAVRMTDIFKQFAEAKGVQIKHVVDTHLHADHVSGGRKLAVDTGARYWLPPEDADEVVYAYDPLEDGQVLSIGDTEIAIRPLYSPGHTIGSTSLIVDHRYLLSGDLLFVKSIGRPDLAGKAGDWADDLRTTLYSRFKSLPETLTVLPAHFGNPGEMREDGSISAKLGELFEHNPGLNIRDAESFRQAVTMNLPQQPNSYEAIRRTNMGLIEPSQDELQEMETGPNRCAIHE</sequence>
<dbReference type="InterPro" id="IPR001763">
    <property type="entry name" value="Rhodanese-like_dom"/>
</dbReference>
<accession>A0ABV8SF98</accession>
<comment type="function">
    <text evidence="2">Counteracts the endogenous Pycsar antiviral defense system. Phosphodiesterase that enables metal-dependent hydrolysis of host cyclic nucleotide Pycsar defense signals such as cCMP and cUMP.</text>
</comment>
<dbReference type="InterPro" id="IPR044528">
    <property type="entry name" value="POD-like_MBL-fold"/>
</dbReference>
<dbReference type="SUPFAM" id="SSF56281">
    <property type="entry name" value="Metallo-hydrolase/oxidoreductase"/>
    <property type="match status" value="1"/>
</dbReference>
<dbReference type="Pfam" id="PF00581">
    <property type="entry name" value="Rhodanese"/>
    <property type="match status" value="1"/>
</dbReference>
<dbReference type="CDD" id="cd07724">
    <property type="entry name" value="POD-like_MBL-fold"/>
    <property type="match status" value="1"/>
</dbReference>
<dbReference type="PANTHER" id="PTHR43084">
    <property type="entry name" value="PERSULFIDE DIOXYGENASE ETHE1"/>
    <property type="match status" value="1"/>
</dbReference>
<organism evidence="5 6">
    <name type="scientific">Cohnella boryungensis</name>
    <dbReference type="NCBI Taxonomy" id="768479"/>
    <lineage>
        <taxon>Bacteria</taxon>
        <taxon>Bacillati</taxon>
        <taxon>Bacillota</taxon>
        <taxon>Bacilli</taxon>
        <taxon>Bacillales</taxon>
        <taxon>Paenibacillaceae</taxon>
        <taxon>Cohnella</taxon>
    </lineage>
</organism>
<dbReference type="InterPro" id="IPR051682">
    <property type="entry name" value="Mito_Persulfide_Diox"/>
</dbReference>
<evidence type="ECO:0000256" key="2">
    <source>
        <dbReference type="ARBA" id="ARBA00034301"/>
    </source>
</evidence>
<evidence type="ECO:0000313" key="6">
    <source>
        <dbReference type="Proteomes" id="UP001595755"/>
    </source>
</evidence>
<comment type="catalytic activity">
    <reaction evidence="3">
        <text>3',5'-cyclic UMP + H2O = UMP + H(+)</text>
        <dbReference type="Rhea" id="RHEA:70575"/>
        <dbReference type="ChEBI" id="CHEBI:15377"/>
        <dbReference type="ChEBI" id="CHEBI:15378"/>
        <dbReference type="ChEBI" id="CHEBI:57865"/>
        <dbReference type="ChEBI" id="CHEBI:184387"/>
    </reaction>
    <physiologicalReaction direction="left-to-right" evidence="3">
        <dbReference type="Rhea" id="RHEA:70576"/>
    </physiologicalReaction>
</comment>
<comment type="catalytic activity">
    <reaction evidence="1">
        <text>3',5'-cyclic CMP + H2O = CMP + H(+)</text>
        <dbReference type="Rhea" id="RHEA:72675"/>
        <dbReference type="ChEBI" id="CHEBI:15377"/>
        <dbReference type="ChEBI" id="CHEBI:15378"/>
        <dbReference type="ChEBI" id="CHEBI:58003"/>
        <dbReference type="ChEBI" id="CHEBI:60377"/>
    </reaction>
    <physiologicalReaction direction="left-to-right" evidence="1">
        <dbReference type="Rhea" id="RHEA:72676"/>
    </physiologicalReaction>
</comment>
<dbReference type="Gene3D" id="3.60.15.10">
    <property type="entry name" value="Ribonuclease Z/Hydroxyacylglutathione hydrolase-like"/>
    <property type="match status" value="1"/>
</dbReference>
<comment type="caution">
    <text evidence="5">The sequence shown here is derived from an EMBL/GenBank/DDBJ whole genome shotgun (WGS) entry which is preliminary data.</text>
</comment>
<dbReference type="InterPro" id="IPR036873">
    <property type="entry name" value="Rhodanese-like_dom_sf"/>
</dbReference>
<evidence type="ECO:0000313" key="5">
    <source>
        <dbReference type="EMBL" id="MFC4305054.1"/>
    </source>
</evidence>
<dbReference type="SUPFAM" id="SSF52821">
    <property type="entry name" value="Rhodanese/Cell cycle control phosphatase"/>
    <property type="match status" value="1"/>
</dbReference>
<evidence type="ECO:0000256" key="3">
    <source>
        <dbReference type="ARBA" id="ARBA00048505"/>
    </source>
</evidence>
<name>A0ABV8SF98_9BACL</name>
<dbReference type="RefSeq" id="WP_378127153.1">
    <property type="nucleotide sequence ID" value="NZ_JBHSED010000035.1"/>
</dbReference>
<dbReference type="InterPro" id="IPR036866">
    <property type="entry name" value="RibonucZ/Hydroxyglut_hydro"/>
</dbReference>